<dbReference type="Pfam" id="PF00109">
    <property type="entry name" value="ketoacyl-synt"/>
    <property type="match status" value="1"/>
</dbReference>
<sequence>MDGVNLDRLLAEMAGDGFDLPEAEPDPREQGVAVIGMSARVGPTASPEEFWNALKGGADLIGGFPERRRADAGELKAAAAGEPLGQALPYGYLDHIDLFDPERFAIAPGEAALMDPHQRLFLAAAMTSIEDAGYGGDALRGTRTGVYLASGASPGLYLAGHRPTDPAAAGMAAAGTAHAVAASRISHFLDLRGPALLVDTACSSSLAAVITACRDLRDGVVDTAVAGGVRVTLIPPEHAEHRFGIEAPSGRTRAFSGEAEGTGGGEGVIALVLKPLAAAIADGDHVHGVIRGWAMNQDGASAGITAPNAAAQAEVIRDAWRDANVDPLSVSYIEAHGTATALGDPVEITGLTEAFAAYTDRRQFCALGSVKTNVGHLDAAAGITGLLKTLLMLKHRSIPPSLHFSTPNPRIDFADSPVHPSDRLQDWTGPFPLRAGVSSFGISGTNCHVLVEEAPAPAERHTHPREEILVLSARTATELHASIGDLHRHLAAHPDLDLADVCFTAGTGRGTYEHRVCFTAATRTELTERIDAHLTGKAHDDVHTGSVRVVADATGLGEGYIDADTCQRLSDEAAKTCRDAAPRTKRRTAVHDLARLYTTGARVPWARLYEGRDLRRVPLPAYDGSPRRIWRPAPTAVAAPPAPKLHPLVHRHTVEGRGLDVFESELSAPTCFELGEHVINGRHVLVGTALVEMAQFIAARVLGRPPVLTNLHYRDPLVTDGEQTRRLQCVATGTSESLTLEFRSRLADAPEWTEHCRVDATPAPGGPAPADIDLAALLSRCEPVLEAVSYHREMVQTEGRLWRSSRELYFGDGGETLLRYEADPATSAAKGAYTLFPPILDSGVNLGLLREKEPFLPLAFERAVFGRGMPDAGYCLIVPTDRREQSGVRTFDATFTDVDGAVTGTVTGYSVGRVPDPATFLAGSPARLHEITWKPATDTGTPVSDADATVVLTDGRHPLAEHLAARGAAVRSLTEAAADENWAEQIARTGVRRIVHIVAAAEPTADPAALPDEALRPVFDLIRALALRSLPEPVDYAIVTRDGQCVLGEDVPDPAARAVAAAATCLDAEYANIRLRVIDTDDAAPADVAAALLGPRRRTVVAVRDGRVFQPAVTALPATTAPSVFAVLDGTVVVTGGTGGMGLALAAHLTAANPGVRVALLNRRHDDRDTSTLPAEIASVLDALGDARGRVGLWRADVTDGPDLEARLDEIRAAHGPITGVVHAAGLPGDGFAITKTWEEFARVLAPKTAGVRLLDRATRADPLRFFALCSSMTAVLGAPGQSDYAAANAYLDAYAARMRAEGRPALAVGWTGWRDSGMAWRHGITGTGQLTAFVGDTEGCALLDEALTAAGAHVLAGAFVGEEVRRRRAEIGELIDLPGAAEAATGTAPPATETVDFDDLTVRGLPARQLTGVQRAVTVAWCTTLDTREVDVHDLFFESGGNSLLASRLQLELDRRFPGVVNIADIFAYPTVVQLSDHVTAKTAPPAPVAARRPAPAASSLSDLLDDFLAGKVSIQEVVDS</sequence>
<dbReference type="PROSITE" id="PS52019">
    <property type="entry name" value="PKS_MFAS_DH"/>
    <property type="match status" value="1"/>
</dbReference>
<dbReference type="Pfam" id="PF21089">
    <property type="entry name" value="PKS_DH_N"/>
    <property type="match status" value="1"/>
</dbReference>
<dbReference type="InterPro" id="IPR057326">
    <property type="entry name" value="KR_dom"/>
</dbReference>
<dbReference type="Pfam" id="PF22621">
    <property type="entry name" value="CurL-like_PKS_C"/>
    <property type="match status" value="1"/>
</dbReference>
<dbReference type="PROSITE" id="PS50075">
    <property type="entry name" value="CARRIER"/>
    <property type="match status" value="1"/>
</dbReference>
<dbReference type="InterPro" id="IPR050091">
    <property type="entry name" value="PKS_NRPS_Biosynth_Enz"/>
</dbReference>
<dbReference type="GO" id="GO:0031177">
    <property type="term" value="F:phosphopantetheine binding"/>
    <property type="evidence" value="ECO:0007669"/>
    <property type="project" value="InterPro"/>
</dbReference>
<dbReference type="InterPro" id="IPR036291">
    <property type="entry name" value="NAD(P)-bd_dom_sf"/>
</dbReference>
<dbReference type="InterPro" id="IPR020806">
    <property type="entry name" value="PKS_PP-bd"/>
</dbReference>
<dbReference type="InterPro" id="IPR036736">
    <property type="entry name" value="ACP-like_sf"/>
</dbReference>
<dbReference type="SMART" id="SM00826">
    <property type="entry name" value="PKS_DH"/>
    <property type="match status" value="1"/>
</dbReference>
<keyword evidence="2" id="KW-0597">Phosphoprotein</keyword>
<feature type="domain" description="Ketosynthase family 3 (KS3)" evidence="6">
    <location>
        <begin position="29"/>
        <end position="453"/>
    </location>
</feature>
<dbReference type="PROSITE" id="PS00606">
    <property type="entry name" value="KS3_1"/>
    <property type="match status" value="1"/>
</dbReference>
<dbReference type="InterPro" id="IPR009081">
    <property type="entry name" value="PP-bd_ACP"/>
</dbReference>
<dbReference type="Pfam" id="PF00550">
    <property type="entry name" value="PP-binding"/>
    <property type="match status" value="1"/>
</dbReference>
<dbReference type="InterPro" id="IPR020841">
    <property type="entry name" value="PKS_Beta-ketoAc_synthase_dom"/>
</dbReference>
<evidence type="ECO:0000256" key="2">
    <source>
        <dbReference type="ARBA" id="ARBA00022553"/>
    </source>
</evidence>
<feature type="region of interest" description="N-terminal hotdog fold" evidence="4">
    <location>
        <begin position="646"/>
        <end position="767"/>
    </location>
</feature>
<dbReference type="Gene3D" id="3.10.129.110">
    <property type="entry name" value="Polyketide synthase dehydratase"/>
    <property type="match status" value="1"/>
</dbReference>
<feature type="active site" description="Proton donor; for dehydratase activity" evidence="4">
    <location>
        <position position="841"/>
    </location>
</feature>
<feature type="region of interest" description="C-terminal hotdog fold" evidence="4">
    <location>
        <begin position="782"/>
        <end position="920"/>
    </location>
</feature>
<dbReference type="EMBL" id="JACHGT010000023">
    <property type="protein sequence ID" value="MBB6039542.1"/>
    <property type="molecule type" value="Genomic_DNA"/>
</dbReference>
<dbReference type="SMART" id="SM00822">
    <property type="entry name" value="PKS_KR"/>
    <property type="match status" value="1"/>
</dbReference>
<dbReference type="PROSITE" id="PS52004">
    <property type="entry name" value="KS3_2"/>
    <property type="match status" value="1"/>
</dbReference>
<dbReference type="InterPro" id="IPR049900">
    <property type="entry name" value="PKS_mFAS_DH"/>
</dbReference>
<name>A0A841G1B5_9ACTN</name>
<dbReference type="InterPro" id="IPR018201">
    <property type="entry name" value="Ketoacyl_synth_AS"/>
</dbReference>
<dbReference type="GO" id="GO:0004312">
    <property type="term" value="F:fatty acid synthase activity"/>
    <property type="evidence" value="ECO:0007669"/>
    <property type="project" value="TreeGrafter"/>
</dbReference>
<dbReference type="InterPro" id="IPR049552">
    <property type="entry name" value="PKS_DH_N"/>
</dbReference>
<dbReference type="SUPFAM" id="SSF51735">
    <property type="entry name" value="NAD(P)-binding Rossmann-fold domains"/>
    <property type="match status" value="2"/>
</dbReference>
<dbReference type="CDD" id="cd00833">
    <property type="entry name" value="PKS"/>
    <property type="match status" value="1"/>
</dbReference>
<feature type="active site" description="Proton acceptor; for dehydratase activity" evidence="4">
    <location>
        <position position="677"/>
    </location>
</feature>
<dbReference type="SMART" id="SM00825">
    <property type="entry name" value="PKS_KS"/>
    <property type="match status" value="1"/>
</dbReference>
<dbReference type="Gene3D" id="3.40.47.10">
    <property type="match status" value="1"/>
</dbReference>
<organism evidence="8 9">
    <name type="scientific">Phytomonospora endophytica</name>
    <dbReference type="NCBI Taxonomy" id="714109"/>
    <lineage>
        <taxon>Bacteria</taxon>
        <taxon>Bacillati</taxon>
        <taxon>Actinomycetota</taxon>
        <taxon>Actinomycetes</taxon>
        <taxon>Micromonosporales</taxon>
        <taxon>Micromonosporaceae</taxon>
        <taxon>Phytomonospora</taxon>
    </lineage>
</organism>
<keyword evidence="9" id="KW-1185">Reference proteome</keyword>
<comment type="caution">
    <text evidence="8">The sequence shown here is derived from an EMBL/GenBank/DDBJ whole genome shotgun (WGS) entry which is preliminary data.</text>
</comment>
<dbReference type="Pfam" id="PF08659">
    <property type="entry name" value="KR"/>
    <property type="match status" value="1"/>
</dbReference>
<dbReference type="RefSeq" id="WP_184792630.1">
    <property type="nucleotide sequence ID" value="NZ_BONT01000089.1"/>
</dbReference>
<reference evidence="8 9" key="1">
    <citation type="submission" date="2020-08" db="EMBL/GenBank/DDBJ databases">
        <title>Genomic Encyclopedia of Type Strains, Phase IV (KMG-IV): sequencing the most valuable type-strain genomes for metagenomic binning, comparative biology and taxonomic classification.</title>
        <authorList>
            <person name="Goeker M."/>
        </authorList>
    </citation>
    <scope>NUCLEOTIDE SEQUENCE [LARGE SCALE GENOMIC DNA]</scope>
    <source>
        <strain evidence="8 9">YIM 65646</strain>
    </source>
</reference>
<dbReference type="Gene3D" id="1.10.1240.100">
    <property type="match status" value="1"/>
</dbReference>
<evidence type="ECO:0000259" key="6">
    <source>
        <dbReference type="PROSITE" id="PS52004"/>
    </source>
</evidence>
<protein>
    <submittedName>
        <fullName evidence="8">Polyketide synthase PksN</fullName>
    </submittedName>
</protein>
<evidence type="ECO:0000259" key="5">
    <source>
        <dbReference type="PROSITE" id="PS50075"/>
    </source>
</evidence>
<dbReference type="InterPro" id="IPR014031">
    <property type="entry name" value="Ketoacyl_synth_C"/>
</dbReference>
<gene>
    <name evidence="8" type="ORF">HNR73_007439</name>
</gene>
<feature type="domain" description="PKS/mFAS DH" evidence="7">
    <location>
        <begin position="646"/>
        <end position="920"/>
    </location>
</feature>
<dbReference type="GO" id="GO:0006633">
    <property type="term" value="P:fatty acid biosynthetic process"/>
    <property type="evidence" value="ECO:0007669"/>
    <property type="project" value="InterPro"/>
</dbReference>
<dbReference type="Proteomes" id="UP000548476">
    <property type="component" value="Unassembled WGS sequence"/>
</dbReference>
<dbReference type="PANTHER" id="PTHR43775:SF37">
    <property type="entry name" value="SI:DKEY-61P9.11"/>
    <property type="match status" value="1"/>
</dbReference>
<feature type="domain" description="Carrier" evidence="5">
    <location>
        <begin position="1409"/>
        <end position="1484"/>
    </location>
</feature>
<dbReference type="Gene3D" id="3.40.50.720">
    <property type="entry name" value="NAD(P)-binding Rossmann-like Domain"/>
    <property type="match status" value="1"/>
</dbReference>
<dbReference type="SMART" id="SM00823">
    <property type="entry name" value="PKS_PP"/>
    <property type="match status" value="1"/>
</dbReference>
<dbReference type="Pfam" id="PF02801">
    <property type="entry name" value="Ketoacyl-synt_C"/>
    <property type="match status" value="1"/>
</dbReference>
<dbReference type="SUPFAM" id="SSF47336">
    <property type="entry name" value="ACP-like"/>
    <property type="match status" value="1"/>
</dbReference>
<dbReference type="InterPro" id="IPR020807">
    <property type="entry name" value="PKS_DH"/>
</dbReference>
<evidence type="ECO:0000256" key="3">
    <source>
        <dbReference type="ARBA" id="ARBA00022679"/>
    </source>
</evidence>
<proteinExistence type="predicted"/>
<evidence type="ECO:0000256" key="4">
    <source>
        <dbReference type="PROSITE-ProRule" id="PRU01363"/>
    </source>
</evidence>
<dbReference type="InterPro" id="IPR013968">
    <property type="entry name" value="PKS_KR"/>
</dbReference>
<dbReference type="PANTHER" id="PTHR43775">
    <property type="entry name" value="FATTY ACID SYNTHASE"/>
    <property type="match status" value="1"/>
</dbReference>
<evidence type="ECO:0000256" key="1">
    <source>
        <dbReference type="ARBA" id="ARBA00022450"/>
    </source>
</evidence>
<dbReference type="InterPro" id="IPR016039">
    <property type="entry name" value="Thiolase-like"/>
</dbReference>
<dbReference type="Gene3D" id="1.10.1200.10">
    <property type="entry name" value="ACP-like"/>
    <property type="match status" value="1"/>
</dbReference>
<evidence type="ECO:0000313" key="9">
    <source>
        <dbReference type="Proteomes" id="UP000548476"/>
    </source>
</evidence>
<dbReference type="InterPro" id="IPR042104">
    <property type="entry name" value="PKS_dehydratase_sf"/>
</dbReference>
<dbReference type="SUPFAM" id="SSF53901">
    <property type="entry name" value="Thiolase-like"/>
    <property type="match status" value="1"/>
</dbReference>
<keyword evidence="3" id="KW-0808">Transferase</keyword>
<dbReference type="InterPro" id="IPR014030">
    <property type="entry name" value="Ketoacyl_synth_N"/>
</dbReference>
<dbReference type="GO" id="GO:0004315">
    <property type="term" value="F:3-oxoacyl-[acyl-carrier-protein] synthase activity"/>
    <property type="evidence" value="ECO:0007669"/>
    <property type="project" value="InterPro"/>
</dbReference>
<evidence type="ECO:0000259" key="7">
    <source>
        <dbReference type="PROSITE" id="PS52019"/>
    </source>
</evidence>
<evidence type="ECO:0000313" key="8">
    <source>
        <dbReference type="EMBL" id="MBB6039542.1"/>
    </source>
</evidence>
<keyword evidence="1" id="KW-0596">Phosphopantetheine</keyword>
<accession>A0A841G1B5</accession>